<dbReference type="InterPro" id="IPR043183">
    <property type="entry name" value="DNJB2/6-like"/>
</dbReference>
<dbReference type="PROSITE" id="PS00636">
    <property type="entry name" value="DNAJ_1"/>
    <property type="match status" value="1"/>
</dbReference>
<dbReference type="SUPFAM" id="SSF46565">
    <property type="entry name" value="Chaperone J-domain"/>
    <property type="match status" value="1"/>
</dbReference>
<organism evidence="2 3">
    <name type="scientific">Basidiobolus meristosporus CBS 931.73</name>
    <dbReference type="NCBI Taxonomy" id="1314790"/>
    <lineage>
        <taxon>Eukaryota</taxon>
        <taxon>Fungi</taxon>
        <taxon>Fungi incertae sedis</taxon>
        <taxon>Zoopagomycota</taxon>
        <taxon>Entomophthoromycotina</taxon>
        <taxon>Basidiobolomycetes</taxon>
        <taxon>Basidiobolales</taxon>
        <taxon>Basidiobolaceae</taxon>
        <taxon>Basidiobolus</taxon>
    </lineage>
</organism>
<evidence type="ECO:0000259" key="1">
    <source>
        <dbReference type="PROSITE" id="PS50076"/>
    </source>
</evidence>
<dbReference type="Pfam" id="PF00226">
    <property type="entry name" value="DnaJ"/>
    <property type="match status" value="1"/>
</dbReference>
<protein>
    <submittedName>
        <fullName evidence="2">DnaJ-domain-containing protein</fullName>
    </submittedName>
</protein>
<dbReference type="STRING" id="1314790.A0A1Y1XX10"/>
<dbReference type="PRINTS" id="PR00625">
    <property type="entry name" value="JDOMAIN"/>
</dbReference>
<dbReference type="InterPro" id="IPR001623">
    <property type="entry name" value="DnaJ_domain"/>
</dbReference>
<dbReference type="InterPro" id="IPR018253">
    <property type="entry name" value="DnaJ_domain_CS"/>
</dbReference>
<dbReference type="PANTHER" id="PTHR45168">
    <property type="entry name" value="DNAJ HOMOLOG SUBFAMILY B MEMBER 2"/>
    <property type="match status" value="1"/>
</dbReference>
<evidence type="ECO:0000313" key="3">
    <source>
        <dbReference type="Proteomes" id="UP000193498"/>
    </source>
</evidence>
<comment type="caution">
    <text evidence="2">The sequence shown here is derived from an EMBL/GenBank/DDBJ whole genome shotgun (WGS) entry which is preliminary data.</text>
</comment>
<dbReference type="GO" id="GO:0051082">
    <property type="term" value="F:unfolded protein binding"/>
    <property type="evidence" value="ECO:0007669"/>
    <property type="project" value="InterPro"/>
</dbReference>
<dbReference type="CDD" id="cd06257">
    <property type="entry name" value="DnaJ"/>
    <property type="match status" value="1"/>
</dbReference>
<dbReference type="PANTHER" id="PTHR45168:SF3">
    <property type="entry name" value="DNAJ HEAT SHOCK PROTEIN FAMILY (HSP40) MEMBER B2"/>
    <property type="match status" value="1"/>
</dbReference>
<dbReference type="AlphaFoldDB" id="A0A1Y1XX10"/>
<keyword evidence="3" id="KW-1185">Reference proteome</keyword>
<dbReference type="InParanoid" id="A0A1Y1XX10"/>
<reference evidence="2 3" key="1">
    <citation type="submission" date="2016-07" db="EMBL/GenBank/DDBJ databases">
        <title>Pervasive Adenine N6-methylation of Active Genes in Fungi.</title>
        <authorList>
            <consortium name="DOE Joint Genome Institute"/>
            <person name="Mondo S.J."/>
            <person name="Dannebaum R.O."/>
            <person name="Kuo R.C."/>
            <person name="Labutti K."/>
            <person name="Haridas S."/>
            <person name="Kuo A."/>
            <person name="Salamov A."/>
            <person name="Ahrendt S.R."/>
            <person name="Lipzen A."/>
            <person name="Sullivan W."/>
            <person name="Andreopoulos W.B."/>
            <person name="Clum A."/>
            <person name="Lindquist E."/>
            <person name="Daum C."/>
            <person name="Ramamoorthy G.K."/>
            <person name="Gryganskyi A."/>
            <person name="Culley D."/>
            <person name="Magnuson J.K."/>
            <person name="James T.Y."/>
            <person name="O'Malley M.A."/>
            <person name="Stajich J.E."/>
            <person name="Spatafora J.W."/>
            <person name="Visel A."/>
            <person name="Grigoriev I.V."/>
        </authorList>
    </citation>
    <scope>NUCLEOTIDE SEQUENCE [LARGE SCALE GENOMIC DNA]</scope>
    <source>
        <strain evidence="2 3">CBS 931.73</strain>
    </source>
</reference>
<name>A0A1Y1XX10_9FUNG</name>
<dbReference type="InterPro" id="IPR036869">
    <property type="entry name" value="J_dom_sf"/>
</dbReference>
<proteinExistence type="predicted"/>
<dbReference type="Gene3D" id="1.10.287.110">
    <property type="entry name" value="DnaJ domain"/>
    <property type="match status" value="1"/>
</dbReference>
<accession>A0A1Y1XX10</accession>
<dbReference type="OrthoDB" id="10250354at2759"/>
<sequence length="244" mass="26801">MAIETRYYEILNVSVDATENDIKKAYRKGSLQWHPDRNLDRKEEAEHKFKLLAEAYEVLGDAEKRAIYDRYGEQGLKNGGSSGGYGTNPGFSGGFQFHSPDEIFRTFFNGQDPFANFFGNHGGMFGRDPFFAQPMAPFGGMNNGFFGNAFQPPFPMNGFHNSGFDNSFSNFSSFGNFGSFNGGGVSSSTSTRIVNGQRTTVTRTTDAQGNVTTTTVFPNGHSQTEINGVVQIEDGPPKQSIQID</sequence>
<dbReference type="PROSITE" id="PS50076">
    <property type="entry name" value="DNAJ_2"/>
    <property type="match status" value="1"/>
</dbReference>
<feature type="domain" description="J" evidence="1">
    <location>
        <begin position="6"/>
        <end position="72"/>
    </location>
</feature>
<dbReference type="Proteomes" id="UP000193498">
    <property type="component" value="Unassembled WGS sequence"/>
</dbReference>
<dbReference type="GO" id="GO:0030544">
    <property type="term" value="F:Hsp70 protein binding"/>
    <property type="evidence" value="ECO:0007669"/>
    <property type="project" value="InterPro"/>
</dbReference>
<dbReference type="EMBL" id="MCFE01000387">
    <property type="protein sequence ID" value="ORX90289.1"/>
    <property type="molecule type" value="Genomic_DNA"/>
</dbReference>
<evidence type="ECO:0000313" key="2">
    <source>
        <dbReference type="EMBL" id="ORX90289.1"/>
    </source>
</evidence>
<gene>
    <name evidence="2" type="ORF">K493DRAFT_288279</name>
</gene>
<dbReference type="SMART" id="SM00271">
    <property type="entry name" value="DnaJ"/>
    <property type="match status" value="1"/>
</dbReference>